<dbReference type="InterPro" id="IPR036249">
    <property type="entry name" value="Thioredoxin-like_sf"/>
</dbReference>
<dbReference type="InterPro" id="IPR011990">
    <property type="entry name" value="TPR-like_helical_dom_sf"/>
</dbReference>
<dbReference type="AlphaFoldDB" id="A0AA88D468"/>
<evidence type="ECO:0000259" key="3">
    <source>
        <dbReference type="Pfam" id="PF00085"/>
    </source>
</evidence>
<dbReference type="InterPro" id="IPR019734">
    <property type="entry name" value="TPR_rpt"/>
</dbReference>
<evidence type="ECO:0000313" key="4">
    <source>
        <dbReference type="EMBL" id="GMN45308.1"/>
    </source>
</evidence>
<feature type="compositionally biased region" description="Low complexity" evidence="2">
    <location>
        <begin position="116"/>
        <end position="127"/>
    </location>
</feature>
<dbReference type="GO" id="GO:0006950">
    <property type="term" value="P:response to stress"/>
    <property type="evidence" value="ECO:0007669"/>
    <property type="project" value="UniProtKB-ARBA"/>
</dbReference>
<dbReference type="PANTHER" id="PTHR46050:SF18">
    <property type="entry name" value="TETRATRICOPEPTIDE REPEAT (TPR)-LIKE SUPERFAMILY PROTEIN"/>
    <property type="match status" value="1"/>
</dbReference>
<dbReference type="GO" id="GO:0005737">
    <property type="term" value="C:cytoplasm"/>
    <property type="evidence" value="ECO:0007669"/>
    <property type="project" value="TreeGrafter"/>
</dbReference>
<name>A0AA88D468_FICCA</name>
<dbReference type="SUPFAM" id="SSF48452">
    <property type="entry name" value="TPR-like"/>
    <property type="match status" value="1"/>
</dbReference>
<feature type="compositionally biased region" description="Basic and acidic residues" evidence="2">
    <location>
        <begin position="83"/>
        <end position="99"/>
    </location>
</feature>
<feature type="domain" description="Thioredoxin" evidence="3">
    <location>
        <begin position="645"/>
        <end position="708"/>
    </location>
</feature>
<evidence type="ECO:0000313" key="5">
    <source>
        <dbReference type="Proteomes" id="UP001187192"/>
    </source>
</evidence>
<protein>
    <recommendedName>
        <fullName evidence="3">Thioredoxin domain-containing protein</fullName>
    </recommendedName>
</protein>
<dbReference type="Pfam" id="PF13181">
    <property type="entry name" value="TPR_8"/>
    <property type="match status" value="1"/>
</dbReference>
<dbReference type="InterPro" id="IPR044534">
    <property type="entry name" value="TTL1-4"/>
</dbReference>
<dbReference type="CDD" id="cd02947">
    <property type="entry name" value="TRX_family"/>
    <property type="match status" value="1"/>
</dbReference>
<dbReference type="PANTHER" id="PTHR46050">
    <property type="entry name" value="TPR REPEAT-CONTAINING THIOREDOXIN"/>
    <property type="match status" value="1"/>
</dbReference>
<evidence type="ECO:0000256" key="2">
    <source>
        <dbReference type="SAM" id="MobiDB-lite"/>
    </source>
</evidence>
<dbReference type="SMART" id="SM00028">
    <property type="entry name" value="TPR"/>
    <property type="match status" value="7"/>
</dbReference>
<dbReference type="Gene3D" id="1.25.40.10">
    <property type="entry name" value="Tetratricopeptide repeat domain"/>
    <property type="match status" value="1"/>
</dbReference>
<gene>
    <name evidence="4" type="ORF">TIFTF001_014499</name>
</gene>
<comment type="caution">
    <text evidence="4">The sequence shown here is derived from an EMBL/GenBank/DDBJ whole genome shotgun (WGS) entry which is preliminary data.</text>
</comment>
<feature type="region of interest" description="Disordered" evidence="2">
    <location>
        <begin position="37"/>
        <end position="203"/>
    </location>
</feature>
<feature type="repeat" description="TPR" evidence="1">
    <location>
        <begin position="249"/>
        <end position="282"/>
    </location>
</feature>
<sequence length="715" mass="79175">MAEIDNYRVDNNLGCGFMGGIFQCWSHWSRKSHVHSLLSSGTKAPPGSENPKKASSQSSRRRRSSSSAGPAFPDNSTSAKPVQKLDQKPTRNVPLDHPRTSTSGRKNQGRRRSDGARSSTSSSNGSGQNHDSAGEERKLRRESTPNSLELSRIVKDHRQQPDESKALVKASSTGSIVLGHMGNLKQPGTTRSSRASNSPGSASREILALVKSVPSKNGYGGGNNTTMGNIVRRNSCSDEFRGVSNKLDPEALKRMGNEAYKQGRFKEALDLYDRAISLDSNKAAYHSNKSAALIGLGRLIDAVFESKEAIRIEPSYQRAHHRLATLFIRLGEAEKALHHYQHCGSYSNSKDVDKALALQKCLIKCNEARKQQKWNALLTETQFAVSSGSNSARLVFALQAEALLKLLRHEEAYATYRKGPNFNIDLCTNFFGMTYSAYFLMIGSQVYLAAGRFEDAVAAALQAAKLDPNNFEISLAVKRARAVSSARSNGNLLFKAEKFSQACVVYSHGLEHEPHNSVLLCNRAACRSKLGQFEKAIEDCSAALNVQPSYSKARLRRADCSAKLERWEASIQDYEVLIRETPGDEEVGRALFDAQIQLKRQRGEDIKDMKFGSNLVFISSNERFRHIVTSPGMSVVLFCNKAKQKQVLQVLEQVCKRFPSVNFLKVEVEDHPYLVKTEGVNTVPTFKIYKNGSRVKEIPGSNHDLLESSVKWYSS</sequence>
<dbReference type="EMBL" id="BTGU01000020">
    <property type="protein sequence ID" value="GMN45308.1"/>
    <property type="molecule type" value="Genomic_DNA"/>
</dbReference>
<dbReference type="Proteomes" id="UP001187192">
    <property type="component" value="Unassembled WGS sequence"/>
</dbReference>
<feature type="compositionally biased region" description="Basic and acidic residues" evidence="2">
    <location>
        <begin position="152"/>
        <end position="166"/>
    </location>
</feature>
<dbReference type="PROSITE" id="PS50293">
    <property type="entry name" value="TPR_REGION"/>
    <property type="match status" value="1"/>
</dbReference>
<keyword evidence="1" id="KW-0802">TPR repeat</keyword>
<reference evidence="4" key="1">
    <citation type="submission" date="2023-07" db="EMBL/GenBank/DDBJ databases">
        <title>draft genome sequence of fig (Ficus carica).</title>
        <authorList>
            <person name="Takahashi T."/>
            <person name="Nishimura K."/>
        </authorList>
    </citation>
    <scope>NUCLEOTIDE SEQUENCE</scope>
</reference>
<dbReference type="Pfam" id="PF00515">
    <property type="entry name" value="TPR_1"/>
    <property type="match status" value="2"/>
</dbReference>
<feature type="repeat" description="TPR" evidence="1">
    <location>
        <begin position="437"/>
        <end position="470"/>
    </location>
</feature>
<dbReference type="PROSITE" id="PS50005">
    <property type="entry name" value="TPR"/>
    <property type="match status" value="2"/>
</dbReference>
<keyword evidence="5" id="KW-1185">Reference proteome</keyword>
<feature type="compositionally biased region" description="Basic and acidic residues" evidence="2">
    <location>
        <begin position="132"/>
        <end position="143"/>
    </location>
</feature>
<dbReference type="SUPFAM" id="SSF52833">
    <property type="entry name" value="Thioredoxin-like"/>
    <property type="match status" value="1"/>
</dbReference>
<dbReference type="InterPro" id="IPR013766">
    <property type="entry name" value="Thioredoxin_domain"/>
</dbReference>
<accession>A0AA88D468</accession>
<dbReference type="Gene3D" id="3.40.30.10">
    <property type="entry name" value="Glutaredoxin"/>
    <property type="match status" value="1"/>
</dbReference>
<evidence type="ECO:0000256" key="1">
    <source>
        <dbReference type="PROSITE-ProRule" id="PRU00339"/>
    </source>
</evidence>
<organism evidence="4 5">
    <name type="scientific">Ficus carica</name>
    <name type="common">Common fig</name>
    <dbReference type="NCBI Taxonomy" id="3494"/>
    <lineage>
        <taxon>Eukaryota</taxon>
        <taxon>Viridiplantae</taxon>
        <taxon>Streptophyta</taxon>
        <taxon>Embryophyta</taxon>
        <taxon>Tracheophyta</taxon>
        <taxon>Spermatophyta</taxon>
        <taxon>Magnoliopsida</taxon>
        <taxon>eudicotyledons</taxon>
        <taxon>Gunneridae</taxon>
        <taxon>Pentapetalae</taxon>
        <taxon>rosids</taxon>
        <taxon>fabids</taxon>
        <taxon>Rosales</taxon>
        <taxon>Moraceae</taxon>
        <taxon>Ficeae</taxon>
        <taxon>Ficus</taxon>
    </lineage>
</organism>
<proteinExistence type="predicted"/>
<dbReference type="Pfam" id="PF00085">
    <property type="entry name" value="Thioredoxin"/>
    <property type="match status" value="1"/>
</dbReference>
<feature type="compositionally biased region" description="Low complexity" evidence="2">
    <location>
        <begin position="191"/>
        <end position="203"/>
    </location>
</feature>